<evidence type="ECO:0000256" key="1">
    <source>
        <dbReference type="SAM" id="MobiDB-lite"/>
    </source>
</evidence>
<sequence>MLSRPATLLQRSLKMNDYALSRQLLKHFPTLRGGQIEAAVQIAEQFKHLRQTLMTRKALTKTQTHDFEKGGEVPEDMLSKELEKELEDSLKGLQSVLAKGQGDSGASRDLTVSAGSTADLLGSLSAPLLAFYVLVDLAVSAAPFSQMSTLLLKKAIPWIAHGVPEAMRSFFENWVERLCVLVEVRPELRDRASLASIILGIETLPSEPALLKSHLNRLHTQRHAILSLVESVDLVKKGQTSASQRTLVDFLSTAITSFNREEEDGSKVPTEAGDREEAVQISEGLGSSRYLLRFLEYLARVADLMHSASQDAGERKPALKVEKREARETVTISFDERDETEEGERELGEAAGVTKLFDVLAEPPKGIVARLLFELSGHRQALALSEIMNIDIVEVIVNSSFKWSDGSAHGGCATSFPEYPMSMEVVQYLAQHERALPSVQCKEAPLLATLACLECRGQRWPSWPMLCFAKEKSQNFPALHRWVEERQNTLQAIQGVKAEGKADDSKADAQQSAGRAPMTLFGKIGMSDQVESGYTEAEFASFSQEEQLALRAAGDDQEACMSAAYTQLVNALIAEGRYELALQVCDEHLPVDSALTDKVLHLYLNSPHAAEFDAGHELLDHECMYRVKSHALAAQLTLDRYKRWDVDTAVQTLSMCLQRIEQEPTDGTEASRTAALKQELRRILQRMVSFEKILQAAEGRWQVWQEIEDMSKVQVGEAVEHLLSLQQHDMARTLAQMYGMTDPLHSLELSRLHYLFTTKNDKTNAVNRLLSLPPSQAVSFALQLLDMFDMIQHRALLCQMLLTQKVLTSWLSGPEEERLRVLLASLQLLQEVSEIMRPHFLKLLRKPELIVESLLMNARVDLLKKFLEDFPEYRHDELILRYVRKALALPPALNDVSDVDDDGTRSLPEARPSQESEGLGGPWCLSGTSGNDQTIRSRHRFEDAPSSRLAERILELCSDGPENAAACFDICDELSLRLYDLTPKYGENWPDTSQSPAAPSARLLTFLIRRLLKYLQVKFSGAGHEVQLKLEQSLNNLDFIPRLWNVSGKKVGLAQLCDAKEAAELRDALVKEDHLSLALELCRRCGGEDKTNEQTASWHISADPVREAQVVALQRLSMFEEARNEFSRSGASMQAAENALTAFEDAMRYPPLYDLAALEQQRSIYTFNRLQRKLYRSTATMASLPIFLQQTGGRESDQAVPIVPISKSPESVFQISGKKANGKPETTENAGGSGGSVTLAASMQVALEDRLRDALHQRRRRCKNDTVTMKDDFQETPLVNSVTFLTPPIHPSEMSRWSTLTDMVTLRAKSKAHPTDANVPEVKAAEEPKVVNQSIPEEKRDGKERPAEESQAIEGDQVGDPVFEEEDEANSVPEVSYDKLTMDMASVCCGCSALHNLRSPSNFWPEDRQTHSFMPASPMALPLAAPLSMTFSGPRALSAGSFHELMQFQDKYGSAESLISLLVRERRLAQACQYIFSEKVDKRLFVDVVAHHCLAHNQFHELQKVILDFDPSLRRVHEYLNSVKDFLRDRRAFDLLYSYEVFTKNHVSAGFLAIQLFVQSGTWDARVGHLQNAEAHLGLAHRKVRRKEGKDGTDSLPDSTVPPDAAESDLEGADIKRNLETVRIQRAVCEAMPAEMPQNAVLFGDLPAQCEVAELLMVNGHFKLAQKVIEFLDLPAVELCIRASNQIATQQARHSTGSIAPVVRFLQAIPKLPPVEWDSLVSNVINIWIIEKEELNADRSAASQLVPFIQDERCKMDAMILIGNLQGAFQIAQRLGSMQDVLHINSRAQATGDQELLKSIATFMSYNSVSKKK</sequence>
<comment type="caution">
    <text evidence="3">The sequence shown here is derived from an EMBL/GenBank/DDBJ whole genome shotgun (WGS) entry which is preliminary data.</text>
</comment>
<feature type="region of interest" description="Disordered" evidence="1">
    <location>
        <begin position="1583"/>
        <end position="1608"/>
    </location>
</feature>
<accession>A0ABP0RYB9</accession>
<gene>
    <name evidence="3" type="ORF">SCF082_LOCUS48819</name>
</gene>
<evidence type="ECO:0000259" key="2">
    <source>
        <dbReference type="Pfam" id="PF25569"/>
    </source>
</evidence>
<feature type="domain" description="ZFYVE26-like TPR repeats" evidence="2">
    <location>
        <begin position="1676"/>
        <end position="1802"/>
    </location>
</feature>
<dbReference type="EMBL" id="CAXAMM010042397">
    <property type="protein sequence ID" value="CAK9104663.1"/>
    <property type="molecule type" value="Genomic_DNA"/>
</dbReference>
<keyword evidence="4" id="KW-1185">Reference proteome</keyword>
<dbReference type="InterPro" id="IPR057946">
    <property type="entry name" value="TPR_ZFYVE26"/>
</dbReference>
<evidence type="ECO:0000313" key="3">
    <source>
        <dbReference type="EMBL" id="CAK9104663.1"/>
    </source>
</evidence>
<dbReference type="Pfam" id="PF25569">
    <property type="entry name" value="TPR_ZFYVE26"/>
    <property type="match status" value="1"/>
</dbReference>
<feature type="compositionally biased region" description="Basic and acidic residues" evidence="1">
    <location>
        <begin position="1336"/>
        <end position="1348"/>
    </location>
</feature>
<feature type="region of interest" description="Disordered" evidence="1">
    <location>
        <begin position="897"/>
        <end position="943"/>
    </location>
</feature>
<dbReference type="PANTHER" id="PTHR35478">
    <property type="entry name" value="ZINC FINGER FYVE DOMAIN PROTEIN"/>
    <property type="match status" value="1"/>
</dbReference>
<proteinExistence type="predicted"/>
<dbReference type="PANTHER" id="PTHR35478:SF1">
    <property type="entry name" value="ZINC FINGER FYVE DOMAIN-CONTAINING PROTEIN 26"/>
    <property type="match status" value="1"/>
</dbReference>
<protein>
    <submittedName>
        <fullName evidence="3">Protein DDB_G0276689</fullName>
    </submittedName>
</protein>
<feature type="region of interest" description="Disordered" evidence="1">
    <location>
        <begin position="1311"/>
        <end position="1371"/>
    </location>
</feature>
<name>A0ABP0RYB9_9DINO</name>
<organism evidence="3 4">
    <name type="scientific">Durusdinium trenchii</name>
    <dbReference type="NCBI Taxonomy" id="1381693"/>
    <lineage>
        <taxon>Eukaryota</taxon>
        <taxon>Sar</taxon>
        <taxon>Alveolata</taxon>
        <taxon>Dinophyceae</taxon>
        <taxon>Suessiales</taxon>
        <taxon>Symbiodiniaceae</taxon>
        <taxon>Durusdinium</taxon>
    </lineage>
</organism>
<evidence type="ECO:0000313" key="4">
    <source>
        <dbReference type="Proteomes" id="UP001642464"/>
    </source>
</evidence>
<dbReference type="Proteomes" id="UP001642464">
    <property type="component" value="Unassembled WGS sequence"/>
</dbReference>
<reference evidence="3 4" key="1">
    <citation type="submission" date="2024-02" db="EMBL/GenBank/DDBJ databases">
        <authorList>
            <person name="Chen Y."/>
            <person name="Shah S."/>
            <person name="Dougan E. K."/>
            <person name="Thang M."/>
            <person name="Chan C."/>
        </authorList>
    </citation>
    <scope>NUCLEOTIDE SEQUENCE [LARGE SCALE GENOMIC DNA]</scope>
</reference>
<feature type="region of interest" description="Disordered" evidence="1">
    <location>
        <begin position="1217"/>
        <end position="1236"/>
    </location>
</feature>